<accession>A0A7I7XP04</accession>
<proteinExistence type="predicted"/>
<evidence type="ECO:0000256" key="1">
    <source>
        <dbReference type="SAM" id="MobiDB-lite"/>
    </source>
</evidence>
<feature type="region of interest" description="Disordered" evidence="1">
    <location>
        <begin position="50"/>
        <end position="73"/>
    </location>
</feature>
<gene>
    <name evidence="3" type="ORF">MMAD_52200</name>
</gene>
<feature type="domain" description="Ribbon-helix-helix protein CopG" evidence="2">
    <location>
        <begin position="74"/>
        <end position="111"/>
    </location>
</feature>
<dbReference type="SUPFAM" id="SSF47598">
    <property type="entry name" value="Ribbon-helix-helix"/>
    <property type="match status" value="1"/>
</dbReference>
<keyword evidence="4" id="KW-1185">Reference proteome</keyword>
<sequence length="111" mass="12144">MAKQTNKAGAKNSADNSRPTPVQPASWMIKPMGHADVDEATIDRLVTEAEEGIPEEKLRRRGRPSIGPEASSTFSVRLPDDLAALVDERAAIDGVSRGETMRRALIEYLTR</sequence>
<dbReference type="EMBL" id="AP022610">
    <property type="protein sequence ID" value="BBZ30925.1"/>
    <property type="molecule type" value="Genomic_DNA"/>
</dbReference>
<dbReference type="KEGG" id="mmag:MMAD_52200"/>
<dbReference type="RefSeq" id="WP_246241322.1">
    <property type="nucleotide sequence ID" value="NZ_AP022610.1"/>
</dbReference>
<evidence type="ECO:0000313" key="4">
    <source>
        <dbReference type="Proteomes" id="UP000466517"/>
    </source>
</evidence>
<dbReference type="AlphaFoldDB" id="A0A7I7XP04"/>
<protein>
    <recommendedName>
        <fullName evidence="2">Ribbon-helix-helix protein CopG domain-containing protein</fullName>
    </recommendedName>
</protein>
<feature type="region of interest" description="Disordered" evidence="1">
    <location>
        <begin position="1"/>
        <end position="26"/>
    </location>
</feature>
<dbReference type="CDD" id="cd21631">
    <property type="entry name" value="RHH_CopG_NikR-like"/>
    <property type="match status" value="1"/>
</dbReference>
<dbReference type="Proteomes" id="UP000466517">
    <property type="component" value="Chromosome"/>
</dbReference>
<evidence type="ECO:0000313" key="3">
    <source>
        <dbReference type="EMBL" id="BBZ30925.1"/>
    </source>
</evidence>
<feature type="compositionally biased region" description="Polar residues" evidence="1">
    <location>
        <begin position="1"/>
        <end position="20"/>
    </location>
</feature>
<dbReference type="GO" id="GO:0006355">
    <property type="term" value="P:regulation of DNA-templated transcription"/>
    <property type="evidence" value="ECO:0007669"/>
    <property type="project" value="InterPro"/>
</dbReference>
<name>A0A7I7XP04_9MYCO</name>
<evidence type="ECO:0000259" key="2">
    <source>
        <dbReference type="Pfam" id="PF01402"/>
    </source>
</evidence>
<dbReference type="InterPro" id="IPR010985">
    <property type="entry name" value="Ribbon_hlx_hlx"/>
</dbReference>
<reference evidence="3 4" key="1">
    <citation type="journal article" date="2019" name="Emerg. Microbes Infect.">
        <title>Comprehensive subspecies identification of 175 nontuberculous mycobacteria species based on 7547 genomic profiles.</title>
        <authorList>
            <person name="Matsumoto Y."/>
            <person name="Kinjo T."/>
            <person name="Motooka D."/>
            <person name="Nabeya D."/>
            <person name="Jung N."/>
            <person name="Uechi K."/>
            <person name="Horii T."/>
            <person name="Iida T."/>
            <person name="Fujita J."/>
            <person name="Nakamura S."/>
        </authorList>
    </citation>
    <scope>NUCLEOTIDE SEQUENCE [LARGE SCALE GENOMIC DNA]</scope>
    <source>
        <strain evidence="3 4">JCM 13574</strain>
    </source>
</reference>
<organism evidence="3 4">
    <name type="scientific">Mycolicibacterium madagascariense</name>
    <dbReference type="NCBI Taxonomy" id="212765"/>
    <lineage>
        <taxon>Bacteria</taxon>
        <taxon>Bacillati</taxon>
        <taxon>Actinomycetota</taxon>
        <taxon>Actinomycetes</taxon>
        <taxon>Mycobacteriales</taxon>
        <taxon>Mycobacteriaceae</taxon>
        <taxon>Mycolicibacterium</taxon>
    </lineage>
</organism>
<dbReference type="Pfam" id="PF01402">
    <property type="entry name" value="RHH_1"/>
    <property type="match status" value="1"/>
</dbReference>
<dbReference type="InterPro" id="IPR002145">
    <property type="entry name" value="CopG"/>
</dbReference>